<organism evidence="2 3">
    <name type="scientific">Clostridium omnivorum</name>
    <dbReference type="NCBI Taxonomy" id="1604902"/>
    <lineage>
        <taxon>Bacteria</taxon>
        <taxon>Bacillati</taxon>
        <taxon>Bacillota</taxon>
        <taxon>Clostridia</taxon>
        <taxon>Eubacteriales</taxon>
        <taxon>Clostridiaceae</taxon>
        <taxon>Clostridium</taxon>
    </lineage>
</organism>
<dbReference type="PANTHER" id="PTHR43649:SF12">
    <property type="entry name" value="DIACETYLCHITOBIOSE BINDING PROTEIN DASA"/>
    <property type="match status" value="1"/>
</dbReference>
<dbReference type="Proteomes" id="UP001208567">
    <property type="component" value="Unassembled WGS sequence"/>
</dbReference>
<proteinExistence type="predicted"/>
<dbReference type="PROSITE" id="PS51257">
    <property type="entry name" value="PROKAR_LIPOPROTEIN"/>
    <property type="match status" value="1"/>
</dbReference>
<evidence type="ECO:0000313" key="2">
    <source>
        <dbReference type="EMBL" id="GLC31274.1"/>
    </source>
</evidence>
<dbReference type="PANTHER" id="PTHR43649">
    <property type="entry name" value="ARABINOSE-BINDING PROTEIN-RELATED"/>
    <property type="match status" value="1"/>
</dbReference>
<protein>
    <submittedName>
        <fullName evidence="2">Sugar-binding protein</fullName>
    </submittedName>
</protein>
<feature type="chain" id="PRO_5046108989" evidence="1">
    <location>
        <begin position="21"/>
        <end position="430"/>
    </location>
</feature>
<evidence type="ECO:0000256" key="1">
    <source>
        <dbReference type="SAM" id="SignalP"/>
    </source>
</evidence>
<dbReference type="Pfam" id="PF13416">
    <property type="entry name" value="SBP_bac_8"/>
    <property type="match status" value="1"/>
</dbReference>
<name>A0ABQ5N7S1_9CLOT</name>
<dbReference type="Gene3D" id="3.40.190.10">
    <property type="entry name" value="Periplasmic binding protein-like II"/>
    <property type="match status" value="1"/>
</dbReference>
<evidence type="ECO:0000313" key="3">
    <source>
        <dbReference type="Proteomes" id="UP001208567"/>
    </source>
</evidence>
<dbReference type="RefSeq" id="WP_264850555.1">
    <property type="nucleotide sequence ID" value="NZ_BRXR01000001.1"/>
</dbReference>
<reference evidence="2 3" key="1">
    <citation type="journal article" date="2024" name="Int. J. Syst. Evol. Microbiol.">
        <title>Clostridium omnivorum sp. nov., isolated from anoxic soil under the treatment of reductive soil disinfestation.</title>
        <authorList>
            <person name="Ueki A."/>
            <person name="Tonouchi A."/>
            <person name="Kaku N."/>
            <person name="Honma S."/>
            <person name="Ueki K."/>
        </authorList>
    </citation>
    <scope>NUCLEOTIDE SEQUENCE [LARGE SCALE GENOMIC DNA]</scope>
    <source>
        <strain evidence="2 3">E14</strain>
    </source>
</reference>
<comment type="caution">
    <text evidence="2">The sequence shown here is derived from an EMBL/GenBank/DDBJ whole genome shotgun (WGS) entry which is preliminary data.</text>
</comment>
<dbReference type="EMBL" id="BRXR01000001">
    <property type="protein sequence ID" value="GLC31274.1"/>
    <property type="molecule type" value="Genomic_DNA"/>
</dbReference>
<gene>
    <name evidence="2" type="ORF">bsdE14_26840</name>
</gene>
<dbReference type="SUPFAM" id="SSF53850">
    <property type="entry name" value="Periplasmic binding protein-like II"/>
    <property type="match status" value="1"/>
</dbReference>
<sequence>MRFRKLAFAMTMISLVTVFTGCTKQVVPQTQTVKTLEGNLEIWSTKNTAKALRAAVDNFKQKYPQVEIKILDMETADIYHKIEVGSVDKTSLPDVVMIEDYKIQYIVKNYPQLFLEVSDILGSDKDKFIKNKLDAVTVNGKMYAIPFEADPVLMFYRKDLFDKAGINTLNVKTWDDYIEAGKKVTKISNQKLIPLTTATDESYRFLLNQLNTSYFDKDGKVILNSEKSQKALELMMKLYGNGLAYSYDSKAALMNSLKNGNVASAMLGASNIDFFMNSIPEQKGKWAVMKVPAFEPGGNQSIISEGNNLAVISSTASKKLAGEFCKFAAVDIETESFNLKSQSLLSSYIPSYDAEVFSKPNEYLNNEKVWFQTSELSKQIPSINYSKNYDYVRNAVIDAEAKIIVKNEDMNKTLDDLQADMESKTSEKNK</sequence>
<keyword evidence="3" id="KW-1185">Reference proteome</keyword>
<dbReference type="InterPro" id="IPR050490">
    <property type="entry name" value="Bact_solute-bd_prot1"/>
</dbReference>
<keyword evidence="1" id="KW-0732">Signal</keyword>
<accession>A0ABQ5N7S1</accession>
<feature type="signal peptide" evidence="1">
    <location>
        <begin position="1"/>
        <end position="20"/>
    </location>
</feature>
<dbReference type="InterPro" id="IPR006059">
    <property type="entry name" value="SBP"/>
</dbReference>